<feature type="transmembrane region" description="Helical" evidence="5">
    <location>
        <begin position="205"/>
        <end position="224"/>
    </location>
</feature>
<dbReference type="SUPFAM" id="SSF52091">
    <property type="entry name" value="SpoIIaa-like"/>
    <property type="match status" value="1"/>
</dbReference>
<dbReference type="InterPro" id="IPR001902">
    <property type="entry name" value="SLC26A/SulP_fam"/>
</dbReference>
<evidence type="ECO:0000256" key="2">
    <source>
        <dbReference type="ARBA" id="ARBA00022692"/>
    </source>
</evidence>
<feature type="transmembrane region" description="Helical" evidence="5">
    <location>
        <begin position="145"/>
        <end position="167"/>
    </location>
</feature>
<evidence type="ECO:0000313" key="7">
    <source>
        <dbReference type="EnsemblMetazoa" id="CJA02848.1"/>
    </source>
</evidence>
<evidence type="ECO:0000256" key="3">
    <source>
        <dbReference type="ARBA" id="ARBA00022989"/>
    </source>
</evidence>
<reference evidence="7" key="2">
    <citation type="submission" date="2022-06" db="UniProtKB">
        <authorList>
            <consortium name="EnsemblMetazoa"/>
        </authorList>
    </citation>
    <scope>IDENTIFICATION</scope>
    <source>
        <strain evidence="7">DF5081</strain>
    </source>
</reference>
<dbReference type="AlphaFoldDB" id="A0A8R1DHG3"/>
<evidence type="ECO:0000256" key="4">
    <source>
        <dbReference type="ARBA" id="ARBA00023136"/>
    </source>
</evidence>
<keyword evidence="3 5" id="KW-1133">Transmembrane helix</keyword>
<evidence type="ECO:0000259" key="6">
    <source>
        <dbReference type="PROSITE" id="PS50801"/>
    </source>
</evidence>
<feature type="transmembrane region" description="Helical" evidence="5">
    <location>
        <begin position="100"/>
        <end position="124"/>
    </location>
</feature>
<dbReference type="Pfam" id="PF00916">
    <property type="entry name" value="Sulfate_transp"/>
    <property type="match status" value="1"/>
</dbReference>
<dbReference type="PROSITE" id="PS50801">
    <property type="entry name" value="STAS"/>
    <property type="match status" value="1"/>
</dbReference>
<comment type="subcellular location">
    <subcellularLocation>
        <location evidence="1">Membrane</location>
        <topology evidence="1">Multi-pass membrane protein</topology>
    </subcellularLocation>
</comment>
<dbReference type="EnsemblMetazoa" id="CJA02848.1">
    <property type="protein sequence ID" value="CJA02848.1"/>
    <property type="gene ID" value="WBGene00122052"/>
</dbReference>
<feature type="domain" description="STAS" evidence="6">
    <location>
        <begin position="345"/>
        <end position="461"/>
    </location>
</feature>
<organism evidence="7 8">
    <name type="scientific">Caenorhabditis japonica</name>
    <dbReference type="NCBI Taxonomy" id="281687"/>
    <lineage>
        <taxon>Eukaryota</taxon>
        <taxon>Metazoa</taxon>
        <taxon>Ecdysozoa</taxon>
        <taxon>Nematoda</taxon>
        <taxon>Chromadorea</taxon>
        <taxon>Rhabditida</taxon>
        <taxon>Rhabditina</taxon>
        <taxon>Rhabditomorpha</taxon>
        <taxon>Rhabditoidea</taxon>
        <taxon>Rhabditidae</taxon>
        <taxon>Peloderinae</taxon>
        <taxon>Caenorhabditis</taxon>
    </lineage>
</organism>
<evidence type="ECO:0000313" key="8">
    <source>
        <dbReference type="Proteomes" id="UP000005237"/>
    </source>
</evidence>
<evidence type="ECO:0000256" key="1">
    <source>
        <dbReference type="ARBA" id="ARBA00004141"/>
    </source>
</evidence>
<dbReference type="CDD" id="cd07042">
    <property type="entry name" value="STAS_SulP_like_sulfate_transporter"/>
    <property type="match status" value="1"/>
</dbReference>
<dbReference type="GO" id="GO:0015116">
    <property type="term" value="F:sulfate transmembrane transporter activity"/>
    <property type="evidence" value="ECO:0007669"/>
    <property type="project" value="EnsemblMetazoa"/>
</dbReference>
<keyword evidence="2 5" id="KW-0812">Transmembrane</keyword>
<feature type="transmembrane region" description="Helical" evidence="5">
    <location>
        <begin position="245"/>
        <end position="265"/>
    </location>
</feature>
<keyword evidence="8" id="KW-1185">Reference proteome</keyword>
<dbReference type="PANTHER" id="PTHR11814">
    <property type="entry name" value="SULFATE TRANSPORTER"/>
    <property type="match status" value="1"/>
</dbReference>
<sequence>MKQEDYDREYGYQRIPEDNWLRKKANTFGAVFTKNGFKKSVLRRVPFARWISNYHSGNLVSDLTAGVTVGIYNVPQAMSYSTLAGLPPVYGLYASFFPPLLYSIFGTASHTSIGVFSVTCLMVNKCLQKMLKIEHDASLQNSNKLTGLTAVGIVTSLCLLTGIIQLITAATTASYFLNLEKNYRVKTIHDIPTGFPDPAFPRVDIWNFIVQDALSIAIVAYAVTISMGQIFSKKHKYRLDSNQELLALGLINIGSSFFATFPTSASLSRTLVNEECGAKTQLSGIISSICIFFVITFIGPLLSSLPSCVLAAIVLVAVKSLLMKYQELPKLWKYSKHDFETSFRIIRFDAPLIFANVDKFLDNVRDAAAEIKNQRRASTESSQENQDWTALIFDCHTWCYTDSMGIDAVREIDEDLKNLRVLPVFANLKSSLRRQYEHAGLTNQIAQYQMYPSIQDALDAAHELAANKNKFVDLEKSALYE</sequence>
<dbReference type="Pfam" id="PF01740">
    <property type="entry name" value="STAS"/>
    <property type="match status" value="1"/>
</dbReference>
<dbReference type="GO" id="GO:0016323">
    <property type="term" value="C:basolateral plasma membrane"/>
    <property type="evidence" value="ECO:0007669"/>
    <property type="project" value="EnsemblMetazoa"/>
</dbReference>
<keyword evidence="4 5" id="KW-0472">Membrane</keyword>
<proteinExistence type="predicted"/>
<evidence type="ECO:0000256" key="5">
    <source>
        <dbReference type="SAM" id="Phobius"/>
    </source>
</evidence>
<dbReference type="InterPro" id="IPR002645">
    <property type="entry name" value="STAS_dom"/>
</dbReference>
<feature type="transmembrane region" description="Helical" evidence="5">
    <location>
        <begin position="285"/>
        <end position="318"/>
    </location>
</feature>
<dbReference type="Proteomes" id="UP000005237">
    <property type="component" value="Unassembled WGS sequence"/>
</dbReference>
<dbReference type="GO" id="GO:0097730">
    <property type="term" value="C:non-motile cilium"/>
    <property type="evidence" value="ECO:0007669"/>
    <property type="project" value="EnsemblMetazoa"/>
</dbReference>
<dbReference type="InterPro" id="IPR036513">
    <property type="entry name" value="STAS_dom_sf"/>
</dbReference>
<protein>
    <submittedName>
        <fullName evidence="7">STAS domain-containing protein</fullName>
    </submittedName>
</protein>
<dbReference type="InterPro" id="IPR011547">
    <property type="entry name" value="SLC26A/SulP_dom"/>
</dbReference>
<name>A0A8R1DHG3_CAEJA</name>
<accession>A0A8R1DHG3</accession>
<dbReference type="Gene3D" id="3.30.750.24">
    <property type="entry name" value="STAS domain"/>
    <property type="match status" value="1"/>
</dbReference>
<reference evidence="8" key="1">
    <citation type="submission" date="2010-08" db="EMBL/GenBank/DDBJ databases">
        <authorList>
            <consortium name="Caenorhabditis japonica Sequencing Consortium"/>
            <person name="Wilson R.K."/>
        </authorList>
    </citation>
    <scope>NUCLEOTIDE SEQUENCE [LARGE SCALE GENOMIC DNA]</scope>
    <source>
        <strain evidence="8">DF5081</strain>
    </source>
</reference>